<name>A0A345ZU70_9HYPH</name>
<protein>
    <recommendedName>
        <fullName evidence="3">SRPBCC family protein</fullName>
    </recommendedName>
</protein>
<evidence type="ECO:0000313" key="2">
    <source>
        <dbReference type="Proteomes" id="UP000254889"/>
    </source>
</evidence>
<dbReference type="AlphaFoldDB" id="A0A345ZU70"/>
<dbReference type="EMBL" id="CP031417">
    <property type="protein sequence ID" value="AXK80467.1"/>
    <property type="molecule type" value="Genomic_DNA"/>
</dbReference>
<reference evidence="1 2" key="1">
    <citation type="submission" date="2018-07" db="EMBL/GenBank/DDBJ databases">
        <authorList>
            <person name="Quirk P.G."/>
            <person name="Krulwich T.A."/>
        </authorList>
    </citation>
    <scope>NUCLEOTIDE SEQUENCE [LARGE SCALE GENOMIC DNA]</scope>
    <source>
        <strain evidence="1 2">CC-BB4</strain>
    </source>
</reference>
<proteinExistence type="predicted"/>
<keyword evidence="2" id="KW-1185">Reference proteome</keyword>
<dbReference type="KEGG" id="ptaw:DW352_08035"/>
<dbReference type="Gene3D" id="3.30.530.20">
    <property type="match status" value="1"/>
</dbReference>
<evidence type="ECO:0008006" key="3">
    <source>
        <dbReference type="Google" id="ProtNLM"/>
    </source>
</evidence>
<gene>
    <name evidence="1" type="ORF">DW352_08035</name>
</gene>
<dbReference type="RefSeq" id="WP_115690146.1">
    <property type="nucleotide sequence ID" value="NZ_CP031417.1"/>
</dbReference>
<evidence type="ECO:0000313" key="1">
    <source>
        <dbReference type="EMBL" id="AXK80467.1"/>
    </source>
</evidence>
<organism evidence="1 2">
    <name type="scientific">Pseudolabrys taiwanensis</name>
    <dbReference type="NCBI Taxonomy" id="331696"/>
    <lineage>
        <taxon>Bacteria</taxon>
        <taxon>Pseudomonadati</taxon>
        <taxon>Pseudomonadota</taxon>
        <taxon>Alphaproteobacteria</taxon>
        <taxon>Hyphomicrobiales</taxon>
        <taxon>Xanthobacteraceae</taxon>
        <taxon>Pseudolabrys</taxon>
    </lineage>
</organism>
<dbReference type="SUPFAM" id="SSF55961">
    <property type="entry name" value="Bet v1-like"/>
    <property type="match status" value="1"/>
</dbReference>
<dbReference type="InterPro" id="IPR023393">
    <property type="entry name" value="START-like_dom_sf"/>
</dbReference>
<dbReference type="Proteomes" id="UP000254889">
    <property type="component" value="Chromosome"/>
</dbReference>
<sequence length="163" mass="17942">MAFPLTVTQTLTAAASPEDLWRAFEAVEQWPTAMRTLAKAKREPAGALAAGSLIRTRAVRGSDAADRDYRVVTVEKPRYLVLAVEDEEYRAVTRYEIVPRRPNDTDLLVTASLDAVGLMQSLRFLAWRARIAPALKTNARERAQGLVDLAERFAGTPAATTLS</sequence>
<accession>A0A345ZU70</accession>